<evidence type="ECO:0000259" key="5">
    <source>
        <dbReference type="PROSITE" id="PS50893"/>
    </source>
</evidence>
<gene>
    <name evidence="6" type="ORF">EGH23_03325</name>
</gene>
<feature type="region of interest" description="Disordered" evidence="4">
    <location>
        <begin position="1"/>
        <end position="24"/>
    </location>
</feature>
<dbReference type="GO" id="GO:0005886">
    <property type="term" value="C:plasma membrane"/>
    <property type="evidence" value="ECO:0007669"/>
    <property type="project" value="TreeGrafter"/>
</dbReference>
<sequence length="256" mass="27105">MSDGDQLPLERGNGEHPGQTTAETTVVGCDGAGRVYRRSNSRFGGESEAHTVTALDDVTLQITPGEFVGIAGPSGSGKSTLLHLLAGLDAPTSGTVSLAATDVGSLTKRERTRLRLDHVGIVFQRFHLLPALSAQANVALPLIERGVPKATRRERSRALLDRVGLGERTTHKPGALSGGEQQRVAVARALATEPSLLVADEPTGELDTATGERILDQFESLAADGDRAVVLASHDERALDRTDRVIRLRDGEVVDA</sequence>
<dbReference type="Gene3D" id="3.40.50.300">
    <property type="entry name" value="P-loop containing nucleotide triphosphate hydrolases"/>
    <property type="match status" value="1"/>
</dbReference>
<dbReference type="InterPro" id="IPR003439">
    <property type="entry name" value="ABC_transporter-like_ATP-bd"/>
</dbReference>
<keyword evidence="7" id="KW-1185">Reference proteome</keyword>
<dbReference type="CDD" id="cd03255">
    <property type="entry name" value="ABC_MJ0796_LolCDE_FtsE"/>
    <property type="match status" value="1"/>
</dbReference>
<keyword evidence="1" id="KW-0813">Transport</keyword>
<proteinExistence type="predicted"/>
<dbReference type="GO" id="GO:0098796">
    <property type="term" value="C:membrane protein complex"/>
    <property type="evidence" value="ECO:0007669"/>
    <property type="project" value="UniProtKB-ARBA"/>
</dbReference>
<dbReference type="Pfam" id="PF00005">
    <property type="entry name" value="ABC_tran"/>
    <property type="match status" value="1"/>
</dbReference>
<dbReference type="AlphaFoldDB" id="A0AAW4P826"/>
<dbReference type="Proteomes" id="UP001430455">
    <property type="component" value="Unassembled WGS sequence"/>
</dbReference>
<dbReference type="InterPro" id="IPR027417">
    <property type="entry name" value="P-loop_NTPase"/>
</dbReference>
<dbReference type="SUPFAM" id="SSF52540">
    <property type="entry name" value="P-loop containing nucleoside triphosphate hydrolases"/>
    <property type="match status" value="1"/>
</dbReference>
<dbReference type="SMART" id="SM00382">
    <property type="entry name" value="AAA"/>
    <property type="match status" value="1"/>
</dbReference>
<dbReference type="PROSITE" id="PS00211">
    <property type="entry name" value="ABC_TRANSPORTER_1"/>
    <property type="match status" value="1"/>
</dbReference>
<reference evidence="6 7" key="1">
    <citation type="submission" date="2021-06" db="EMBL/GenBank/DDBJ databases">
        <title>Halomicroarcula sp. a new haloarchaeum isolated from saline soil.</title>
        <authorList>
            <person name="Duran-Viseras A."/>
            <person name="Sanchez-Porro C."/>
            <person name="Ventosa A."/>
        </authorList>
    </citation>
    <scope>NUCLEOTIDE SEQUENCE [LARGE SCALE GENOMIC DNA]</scope>
    <source>
        <strain evidence="6 7">F27</strain>
    </source>
</reference>
<dbReference type="PROSITE" id="PS50893">
    <property type="entry name" value="ABC_TRANSPORTER_2"/>
    <property type="match status" value="1"/>
</dbReference>
<dbReference type="FunFam" id="3.40.50.300:FF:000032">
    <property type="entry name" value="Export ABC transporter ATP-binding protein"/>
    <property type="match status" value="1"/>
</dbReference>
<dbReference type="InterPro" id="IPR003593">
    <property type="entry name" value="AAA+_ATPase"/>
</dbReference>
<dbReference type="PANTHER" id="PTHR24220">
    <property type="entry name" value="IMPORT ATP-BINDING PROTEIN"/>
    <property type="match status" value="1"/>
</dbReference>
<accession>A0AAW4P826</accession>
<evidence type="ECO:0000256" key="3">
    <source>
        <dbReference type="ARBA" id="ARBA00022840"/>
    </source>
</evidence>
<keyword evidence="3 6" id="KW-0067">ATP-binding</keyword>
<organism evidence="6 7">
    <name type="scientific">Haloarcula nitratireducens</name>
    <dbReference type="NCBI Taxonomy" id="2487749"/>
    <lineage>
        <taxon>Archaea</taxon>
        <taxon>Methanobacteriati</taxon>
        <taxon>Methanobacteriota</taxon>
        <taxon>Stenosarchaea group</taxon>
        <taxon>Halobacteria</taxon>
        <taxon>Halobacteriales</taxon>
        <taxon>Haloarculaceae</taxon>
        <taxon>Haloarcula</taxon>
    </lineage>
</organism>
<dbReference type="GO" id="GO:0022857">
    <property type="term" value="F:transmembrane transporter activity"/>
    <property type="evidence" value="ECO:0007669"/>
    <property type="project" value="TreeGrafter"/>
</dbReference>
<dbReference type="InterPro" id="IPR015854">
    <property type="entry name" value="ABC_transpr_LolD-like"/>
</dbReference>
<evidence type="ECO:0000256" key="2">
    <source>
        <dbReference type="ARBA" id="ARBA00022741"/>
    </source>
</evidence>
<comment type="caution">
    <text evidence="6">The sequence shown here is derived from an EMBL/GenBank/DDBJ whole genome shotgun (WGS) entry which is preliminary data.</text>
</comment>
<evidence type="ECO:0000256" key="4">
    <source>
        <dbReference type="SAM" id="MobiDB-lite"/>
    </source>
</evidence>
<dbReference type="GO" id="GO:0016887">
    <property type="term" value="F:ATP hydrolysis activity"/>
    <property type="evidence" value="ECO:0007669"/>
    <property type="project" value="InterPro"/>
</dbReference>
<dbReference type="EMBL" id="RKLT01000001">
    <property type="protein sequence ID" value="MBX0293913.1"/>
    <property type="molecule type" value="Genomic_DNA"/>
</dbReference>
<keyword evidence="2" id="KW-0547">Nucleotide-binding</keyword>
<feature type="domain" description="ABC transporter" evidence="5">
    <location>
        <begin position="36"/>
        <end position="256"/>
    </location>
</feature>
<dbReference type="GO" id="GO:0005524">
    <property type="term" value="F:ATP binding"/>
    <property type="evidence" value="ECO:0007669"/>
    <property type="project" value="UniProtKB-KW"/>
</dbReference>
<protein>
    <submittedName>
        <fullName evidence="6">ABC transporter ATP-binding protein</fullName>
    </submittedName>
</protein>
<dbReference type="InterPro" id="IPR017871">
    <property type="entry name" value="ABC_transporter-like_CS"/>
</dbReference>
<evidence type="ECO:0000313" key="7">
    <source>
        <dbReference type="Proteomes" id="UP001430455"/>
    </source>
</evidence>
<dbReference type="InterPro" id="IPR017911">
    <property type="entry name" value="MacB-like_ATP-bd"/>
</dbReference>
<evidence type="ECO:0000313" key="6">
    <source>
        <dbReference type="EMBL" id="MBX0293913.1"/>
    </source>
</evidence>
<dbReference type="PANTHER" id="PTHR24220:SF86">
    <property type="entry name" value="ABC TRANSPORTER ABCH.1"/>
    <property type="match status" value="1"/>
</dbReference>
<evidence type="ECO:0000256" key="1">
    <source>
        <dbReference type="ARBA" id="ARBA00022448"/>
    </source>
</evidence>
<name>A0AAW4P826_9EURY</name>